<protein>
    <submittedName>
        <fullName evidence="3">Transmembrane protein</fullName>
    </submittedName>
</protein>
<accession>A0A158PCP0</accession>
<sequence length="128" mass="14679">MFGSGPALSAYKKAELLELQLIQFIASAVHLTVTEVAEQERMQPLLIFFCTFGIVVILSSAEPRIRISSGEDGFIRRAKELMRRRGKRSSPTLIEDDEEVPEDQDHSIEDYMTQLHRDRRGRVRELFG</sequence>
<feature type="region of interest" description="Disordered" evidence="1">
    <location>
        <begin position="85"/>
        <end position="106"/>
    </location>
</feature>
<keyword evidence="2" id="KW-1185">Reference proteome</keyword>
<evidence type="ECO:0000256" key="1">
    <source>
        <dbReference type="SAM" id="MobiDB-lite"/>
    </source>
</evidence>
<dbReference type="Proteomes" id="UP000035642">
    <property type="component" value="Unassembled WGS sequence"/>
</dbReference>
<dbReference type="AlphaFoldDB" id="A0A158PCP0"/>
<proteinExistence type="predicted"/>
<evidence type="ECO:0000313" key="2">
    <source>
        <dbReference type="Proteomes" id="UP000035642"/>
    </source>
</evidence>
<reference evidence="3" key="2">
    <citation type="submission" date="2016-04" db="UniProtKB">
        <authorList>
            <consortium name="WormBaseParasite"/>
        </authorList>
    </citation>
    <scope>IDENTIFICATION</scope>
</reference>
<reference evidence="2" key="1">
    <citation type="submission" date="2012-09" db="EMBL/GenBank/DDBJ databases">
        <authorList>
            <person name="Martin A.A."/>
        </authorList>
    </citation>
    <scope>NUCLEOTIDE SEQUENCE</scope>
</reference>
<name>A0A158PCP0_ANGCA</name>
<evidence type="ECO:0000313" key="3">
    <source>
        <dbReference type="WBParaSite" id="ACAC_0001285401-mRNA-1"/>
    </source>
</evidence>
<dbReference type="WBParaSite" id="ACAC_0001285401-mRNA-1">
    <property type="protein sequence ID" value="ACAC_0001285401-mRNA-1"/>
    <property type="gene ID" value="ACAC_0001285401"/>
</dbReference>
<organism evidence="2 3">
    <name type="scientific">Angiostrongylus cantonensis</name>
    <name type="common">Rat lungworm</name>
    <dbReference type="NCBI Taxonomy" id="6313"/>
    <lineage>
        <taxon>Eukaryota</taxon>
        <taxon>Metazoa</taxon>
        <taxon>Ecdysozoa</taxon>
        <taxon>Nematoda</taxon>
        <taxon>Chromadorea</taxon>
        <taxon>Rhabditida</taxon>
        <taxon>Rhabditina</taxon>
        <taxon>Rhabditomorpha</taxon>
        <taxon>Strongyloidea</taxon>
        <taxon>Metastrongylidae</taxon>
        <taxon>Angiostrongylus</taxon>
    </lineage>
</organism>